<feature type="transmembrane region" description="Helical" evidence="1">
    <location>
        <begin position="334"/>
        <end position="355"/>
    </location>
</feature>
<evidence type="ECO:0000313" key="3">
    <source>
        <dbReference type="EMBL" id="KAE8148442.1"/>
    </source>
</evidence>
<keyword evidence="1" id="KW-0472">Membrane</keyword>
<keyword evidence="1" id="KW-0812">Transmembrane</keyword>
<protein>
    <submittedName>
        <fullName evidence="3">Uncharacterized protein</fullName>
    </submittedName>
</protein>
<keyword evidence="2" id="KW-0732">Signal</keyword>
<dbReference type="OrthoDB" id="4225201at2759"/>
<dbReference type="EMBL" id="ML742160">
    <property type="protein sequence ID" value="KAE8148442.1"/>
    <property type="molecule type" value="Genomic_DNA"/>
</dbReference>
<gene>
    <name evidence="3" type="ORF">BDV25DRAFT_17361</name>
</gene>
<feature type="signal peptide" evidence="2">
    <location>
        <begin position="1"/>
        <end position="19"/>
    </location>
</feature>
<dbReference type="Proteomes" id="UP000325780">
    <property type="component" value="Unassembled WGS sequence"/>
</dbReference>
<organism evidence="3 4">
    <name type="scientific">Aspergillus avenaceus</name>
    <dbReference type="NCBI Taxonomy" id="36643"/>
    <lineage>
        <taxon>Eukaryota</taxon>
        <taxon>Fungi</taxon>
        <taxon>Dikarya</taxon>
        <taxon>Ascomycota</taxon>
        <taxon>Pezizomycotina</taxon>
        <taxon>Eurotiomycetes</taxon>
        <taxon>Eurotiomycetidae</taxon>
        <taxon>Eurotiales</taxon>
        <taxon>Aspergillaceae</taxon>
        <taxon>Aspergillus</taxon>
        <taxon>Aspergillus subgen. Circumdati</taxon>
    </lineage>
</organism>
<evidence type="ECO:0000256" key="1">
    <source>
        <dbReference type="SAM" id="Phobius"/>
    </source>
</evidence>
<feature type="chain" id="PRO_5024962400" evidence="2">
    <location>
        <begin position="20"/>
        <end position="528"/>
    </location>
</feature>
<accession>A0A5N6TQ13</accession>
<proteinExistence type="predicted"/>
<keyword evidence="4" id="KW-1185">Reference proteome</keyword>
<reference evidence="3 4" key="1">
    <citation type="submission" date="2019-04" db="EMBL/GenBank/DDBJ databases">
        <title>Friends and foes A comparative genomics study of 23 Aspergillus species from section Flavi.</title>
        <authorList>
            <consortium name="DOE Joint Genome Institute"/>
            <person name="Kjaerbolling I."/>
            <person name="Vesth T."/>
            <person name="Frisvad J.C."/>
            <person name="Nybo J.L."/>
            <person name="Theobald S."/>
            <person name="Kildgaard S."/>
            <person name="Isbrandt T."/>
            <person name="Kuo A."/>
            <person name="Sato A."/>
            <person name="Lyhne E.K."/>
            <person name="Kogle M.E."/>
            <person name="Wiebenga A."/>
            <person name="Kun R.S."/>
            <person name="Lubbers R.J."/>
            <person name="Makela M.R."/>
            <person name="Barry K."/>
            <person name="Chovatia M."/>
            <person name="Clum A."/>
            <person name="Daum C."/>
            <person name="Haridas S."/>
            <person name="He G."/>
            <person name="LaButti K."/>
            <person name="Lipzen A."/>
            <person name="Mondo S."/>
            <person name="Riley R."/>
            <person name="Salamov A."/>
            <person name="Simmons B.A."/>
            <person name="Magnuson J.K."/>
            <person name="Henrissat B."/>
            <person name="Mortensen U.H."/>
            <person name="Larsen T.O."/>
            <person name="Devries R.P."/>
            <person name="Grigoriev I.V."/>
            <person name="Machida M."/>
            <person name="Baker S.E."/>
            <person name="Andersen M.R."/>
        </authorList>
    </citation>
    <scope>NUCLEOTIDE SEQUENCE [LARGE SCALE GENOMIC DNA]</scope>
    <source>
        <strain evidence="3 4">IBT 18842</strain>
    </source>
</reference>
<evidence type="ECO:0000256" key="2">
    <source>
        <dbReference type="SAM" id="SignalP"/>
    </source>
</evidence>
<keyword evidence="1" id="KW-1133">Transmembrane helix</keyword>
<evidence type="ECO:0000313" key="4">
    <source>
        <dbReference type="Proteomes" id="UP000325780"/>
    </source>
</evidence>
<sequence length="528" mass="58677">MRWPATSTISFLTLVCSNAHIAISSAVSQDAVDSVSLFQDDRIPTVRFQVLRPGWGNEGETPLLFELSVDAQDGSCDGTSISVNGKRLGHSWDGSFGYGSGDILLPHINNFTPLYASWESICSPQPDSSNEKTNQLLTVRIRQDNDDGSANSFSFTSLLALTQPPEILSLCITPWGPSINGFPVSRVFRRIKCRPVHIDASSTGENEPEQELKVQKLLQYTHANSQLKEGDCGSLECKANPLLTDVPGLLDRLKHRVGGFSISLIGRICFWHSGPSKPMNHSEQIRVDPTKDTSRFVYEGSHDPTSALPFSTTSKKSFPVLEMALSYEPSKRDYAKICLVTILVSCVIALVLKIAHSTMYCRRRRVDRAARREERRARMAYKSAARRLRWRRWWEGGPYEPVPIGHDLPVIRQQSHDLESGTESNVPPEGEPMWNEIQDFRQTLEYVRELVQQPKCSSPHLPRGNGNHDAADLPIKRSKSPTTIASSVVNLSTVISTDTTSLMSLDDLSSATVDTLETSSTNPPSYHE</sequence>
<name>A0A5N6TQ13_ASPAV</name>
<dbReference type="AlphaFoldDB" id="A0A5N6TQ13"/>